<reference evidence="2 3" key="1">
    <citation type="submission" date="2023-06" db="EMBL/GenBank/DDBJ databases">
        <title>Five Gram-positive bacteria isolated from mangrove sediments in Shenzhen, Guangdong, China.</title>
        <authorList>
            <person name="Yu S."/>
            <person name="Zheng W."/>
            <person name="Huang Y."/>
        </authorList>
    </citation>
    <scope>NUCLEOTIDE SEQUENCE [LARGE SCALE GENOMIC DNA]</scope>
    <source>
        <strain evidence="2 3">SaN35-3</strain>
    </source>
</reference>
<dbReference type="InterPro" id="IPR012577">
    <property type="entry name" value="NIPSNAP"/>
</dbReference>
<sequence length="118" mass="14480">MFTQLEYYRRKRYVVKGEFVEILNNHFNNTNLPNQLKYGSRLVGRWMKANNDDTVEIFAIWEYDSYEDYMEIEKKIQSDQAHIKRIQYFYEEHGGREFVYKEYIIDVKNEALESTVKR</sequence>
<evidence type="ECO:0000313" key="2">
    <source>
        <dbReference type="EMBL" id="WLR44363.1"/>
    </source>
</evidence>
<dbReference type="Proteomes" id="UP001197974">
    <property type="component" value="Chromosome"/>
</dbReference>
<dbReference type="Gene3D" id="3.30.70.100">
    <property type="match status" value="1"/>
</dbReference>
<organism evidence="2 3">
    <name type="scientific">Bacillus carboniphilus</name>
    <dbReference type="NCBI Taxonomy" id="86663"/>
    <lineage>
        <taxon>Bacteria</taxon>
        <taxon>Bacillati</taxon>
        <taxon>Bacillota</taxon>
        <taxon>Bacilli</taxon>
        <taxon>Bacillales</taxon>
        <taxon>Bacillaceae</taxon>
        <taxon>Bacillus</taxon>
    </lineage>
</organism>
<proteinExistence type="predicted"/>
<dbReference type="EMBL" id="CP129013">
    <property type="protein sequence ID" value="WLR44363.1"/>
    <property type="molecule type" value="Genomic_DNA"/>
</dbReference>
<accession>A0ABY9K004</accession>
<gene>
    <name evidence="2" type="ORF">LC087_16285</name>
</gene>
<dbReference type="Pfam" id="PF07978">
    <property type="entry name" value="NIPSNAP"/>
    <property type="match status" value="1"/>
</dbReference>
<dbReference type="RefSeq" id="WP_226542671.1">
    <property type="nucleotide sequence ID" value="NZ_CP129013.1"/>
</dbReference>
<dbReference type="InterPro" id="IPR011008">
    <property type="entry name" value="Dimeric_a/b-barrel"/>
</dbReference>
<evidence type="ECO:0000259" key="1">
    <source>
        <dbReference type="Pfam" id="PF07978"/>
    </source>
</evidence>
<name>A0ABY9K004_9BACI</name>
<feature type="domain" description="NIPSNAP" evidence="1">
    <location>
        <begin position="12"/>
        <end position="82"/>
    </location>
</feature>
<evidence type="ECO:0000313" key="3">
    <source>
        <dbReference type="Proteomes" id="UP001197974"/>
    </source>
</evidence>
<dbReference type="SUPFAM" id="SSF54909">
    <property type="entry name" value="Dimeric alpha+beta barrel"/>
    <property type="match status" value="1"/>
</dbReference>
<keyword evidence="3" id="KW-1185">Reference proteome</keyword>
<protein>
    <submittedName>
        <fullName evidence="2">NIPSNAP family protein</fullName>
    </submittedName>
</protein>